<dbReference type="Pfam" id="PF00270">
    <property type="entry name" value="DEAD"/>
    <property type="match status" value="1"/>
</dbReference>
<dbReference type="InterPro" id="IPR050079">
    <property type="entry name" value="DEAD_box_RNA_helicase"/>
</dbReference>
<evidence type="ECO:0000259" key="9">
    <source>
        <dbReference type="PROSITE" id="PS51194"/>
    </source>
</evidence>
<feature type="compositionally biased region" description="Polar residues" evidence="7">
    <location>
        <begin position="234"/>
        <end position="254"/>
    </location>
</feature>
<dbReference type="GO" id="GO:0003724">
    <property type="term" value="F:RNA helicase activity"/>
    <property type="evidence" value="ECO:0007669"/>
    <property type="project" value="UniProtKB-EC"/>
</dbReference>
<feature type="compositionally biased region" description="Gly residues" evidence="7">
    <location>
        <begin position="92"/>
        <end position="104"/>
    </location>
</feature>
<dbReference type="GO" id="GO:0005829">
    <property type="term" value="C:cytosol"/>
    <property type="evidence" value="ECO:0007669"/>
    <property type="project" value="TreeGrafter"/>
</dbReference>
<protein>
    <recommendedName>
        <fullName evidence="1">RNA helicase</fullName>
        <ecNumber evidence="1">3.6.4.13</ecNumber>
    </recommendedName>
</protein>
<dbReference type="GO" id="GO:0016787">
    <property type="term" value="F:hydrolase activity"/>
    <property type="evidence" value="ECO:0007669"/>
    <property type="project" value="UniProtKB-KW"/>
</dbReference>
<evidence type="ECO:0000313" key="11">
    <source>
        <dbReference type="Proteomes" id="UP000095281"/>
    </source>
</evidence>
<evidence type="ECO:0000256" key="3">
    <source>
        <dbReference type="ARBA" id="ARBA00022801"/>
    </source>
</evidence>
<dbReference type="OMA" id="IWHEIVK"/>
<dbReference type="InterPro" id="IPR027417">
    <property type="entry name" value="P-loop_NTPase"/>
</dbReference>
<dbReference type="EC" id="3.6.4.13" evidence="1"/>
<feature type="compositionally biased region" description="Gly residues" evidence="7">
    <location>
        <begin position="52"/>
        <end position="64"/>
    </location>
</feature>
<dbReference type="InterPro" id="IPR014001">
    <property type="entry name" value="Helicase_ATP-bd"/>
</dbReference>
<feature type="compositionally biased region" description="Gly residues" evidence="7">
    <location>
        <begin position="260"/>
        <end position="273"/>
    </location>
</feature>
<feature type="domain" description="Helicase C-terminal" evidence="9">
    <location>
        <begin position="612"/>
        <end position="770"/>
    </location>
</feature>
<dbReference type="Pfam" id="PF00271">
    <property type="entry name" value="Helicase_C"/>
    <property type="match status" value="1"/>
</dbReference>
<dbReference type="PANTHER" id="PTHR47959:SF1">
    <property type="entry name" value="ATP-DEPENDENT RNA HELICASE DBPA"/>
    <property type="match status" value="1"/>
</dbReference>
<dbReference type="PROSITE" id="PS51194">
    <property type="entry name" value="HELICASE_CTER"/>
    <property type="match status" value="1"/>
</dbReference>
<evidence type="ECO:0000259" key="10">
    <source>
        <dbReference type="PROSITE" id="PS51195"/>
    </source>
</evidence>
<dbReference type="AlphaFoldDB" id="A0A1I8BV79"/>
<organism evidence="11 12">
    <name type="scientific">Meloidogyne hapla</name>
    <name type="common">Root-knot nematode worm</name>
    <dbReference type="NCBI Taxonomy" id="6305"/>
    <lineage>
        <taxon>Eukaryota</taxon>
        <taxon>Metazoa</taxon>
        <taxon>Ecdysozoa</taxon>
        <taxon>Nematoda</taxon>
        <taxon>Chromadorea</taxon>
        <taxon>Rhabditida</taxon>
        <taxon>Tylenchina</taxon>
        <taxon>Tylenchomorpha</taxon>
        <taxon>Tylenchoidea</taxon>
        <taxon>Meloidogynidae</taxon>
        <taxon>Meloidogyninae</taxon>
        <taxon>Meloidogyne</taxon>
    </lineage>
</organism>
<evidence type="ECO:0000313" key="12">
    <source>
        <dbReference type="WBParaSite" id="MhA1_Contig590.frz3.gene2"/>
    </source>
</evidence>
<feature type="compositionally biased region" description="Polar residues" evidence="7">
    <location>
        <begin position="28"/>
        <end position="37"/>
    </location>
</feature>
<dbReference type="SMART" id="SM00487">
    <property type="entry name" value="DEXDc"/>
    <property type="match status" value="1"/>
</dbReference>
<dbReference type="InterPro" id="IPR001650">
    <property type="entry name" value="Helicase_C-like"/>
</dbReference>
<keyword evidence="5" id="KW-0067">ATP-binding</keyword>
<feature type="compositionally biased region" description="Low complexity" evidence="7">
    <location>
        <begin position="120"/>
        <end position="131"/>
    </location>
</feature>
<keyword evidence="11" id="KW-1185">Reference proteome</keyword>
<proteinExistence type="predicted"/>
<reference evidence="12" key="1">
    <citation type="submission" date="2016-11" db="UniProtKB">
        <authorList>
            <consortium name="WormBaseParasite"/>
        </authorList>
    </citation>
    <scope>IDENTIFICATION</scope>
</reference>
<dbReference type="PROSITE" id="PS51195">
    <property type="entry name" value="Q_MOTIF"/>
    <property type="match status" value="1"/>
</dbReference>
<evidence type="ECO:0000256" key="4">
    <source>
        <dbReference type="ARBA" id="ARBA00022806"/>
    </source>
</evidence>
<dbReference type="GO" id="GO:0005524">
    <property type="term" value="F:ATP binding"/>
    <property type="evidence" value="ECO:0007669"/>
    <property type="project" value="UniProtKB-KW"/>
</dbReference>
<keyword evidence="3" id="KW-0378">Hydrolase</keyword>
<evidence type="ECO:0000256" key="7">
    <source>
        <dbReference type="SAM" id="MobiDB-lite"/>
    </source>
</evidence>
<evidence type="ECO:0000259" key="8">
    <source>
        <dbReference type="PROSITE" id="PS51192"/>
    </source>
</evidence>
<feature type="compositionally biased region" description="Low complexity" evidence="7">
    <location>
        <begin position="38"/>
        <end position="49"/>
    </location>
</feature>
<feature type="domain" description="DEAD-box RNA helicase Q" evidence="10">
    <location>
        <begin position="374"/>
        <end position="402"/>
    </location>
</feature>
<dbReference type="WBParaSite" id="MhA1_Contig590.frz3.gene2">
    <property type="protein sequence ID" value="MhA1_Contig590.frz3.gene2"/>
    <property type="gene ID" value="MhA1_Contig590.frz3.gene2"/>
</dbReference>
<evidence type="ECO:0000256" key="5">
    <source>
        <dbReference type="ARBA" id="ARBA00022840"/>
    </source>
</evidence>
<feature type="region of interest" description="Disordered" evidence="7">
    <location>
        <begin position="776"/>
        <end position="797"/>
    </location>
</feature>
<keyword evidence="2" id="KW-0547">Nucleotide-binding</keyword>
<dbReference type="SMART" id="SM00490">
    <property type="entry name" value="HELICc"/>
    <property type="match status" value="1"/>
</dbReference>
<evidence type="ECO:0000256" key="1">
    <source>
        <dbReference type="ARBA" id="ARBA00012552"/>
    </source>
</evidence>
<feature type="short sequence motif" description="Q motif" evidence="6">
    <location>
        <begin position="374"/>
        <end position="402"/>
    </location>
</feature>
<keyword evidence="4" id="KW-0347">Helicase</keyword>
<accession>A0A1I8BV79</accession>
<feature type="compositionally biased region" description="Polar residues" evidence="7">
    <location>
        <begin position="196"/>
        <end position="214"/>
    </location>
</feature>
<feature type="compositionally biased region" description="Gly residues" evidence="7">
    <location>
        <begin position="12"/>
        <end position="25"/>
    </location>
</feature>
<dbReference type="SUPFAM" id="SSF52540">
    <property type="entry name" value="P-loop containing nucleoside triphosphate hydrolases"/>
    <property type="match status" value="1"/>
</dbReference>
<dbReference type="Proteomes" id="UP000095281">
    <property type="component" value="Unplaced"/>
</dbReference>
<dbReference type="InterPro" id="IPR014014">
    <property type="entry name" value="RNA_helicase_DEAD_Q_motif"/>
</dbReference>
<evidence type="ECO:0000256" key="2">
    <source>
        <dbReference type="ARBA" id="ARBA00022741"/>
    </source>
</evidence>
<dbReference type="PANTHER" id="PTHR47959">
    <property type="entry name" value="ATP-DEPENDENT RNA HELICASE RHLE-RELATED"/>
    <property type="match status" value="1"/>
</dbReference>
<name>A0A1I8BV79_MELHA</name>
<sequence>MDDHQQQTTPFGGRGSTRGGRGRGSFGNANSRADSIFNNNETTEQQQTTFCGRGGTRGGRGRGSFGNDTSQTKFSDNSSTTNDQRQTTTFIGRGGTRGGRGRGSFGNSAAPIDNYPISDNNSTTSNQQQSTRGKAVIRSWRGNNRGNSGSVGSRTSSTSDLNNNALNDHQSTTFGGRGGNRGGRSRGSFGNIGSRTNSNSDVRETTALNDQQPTFIGRGGSRGGRGRGNGGNSFPQTNTSTDFNNSSITTNDQQFRGRGSFRGGRVNGRGNFGSGANSVPLLESISVERPSRQNNNFNNDFERRQRPRQQSFSNASDDEFSRRRPSTRYIPIDKPIEEVFAEDQECKEIYIDVTDNDDQVEIIGVGDGAQKIFEKWDELNLHPELYENIKKAKYIRPRKIQSYVIPYIIDGYDLKGHSETGSGKTAAFAIPIIQKILSTPEFKRTHPGPAPLAIIIEPTRELCIQVYNQFRKFADGTFIKVCKVYGETNMRVAITQVERGCDILIGTPGRIKHFIVAKFVNISKMKFFVLDEVDHMLNTHFWDDIQTIRDLDSFPTKSNRQCLLFSATFPPEIQQLATELLRDNYVYVSNKKPVSPNTKIVQNFHQVETSQKKDFLLEMLKNESAMVGMNNNNTKLRRTLVFVGTRRDADLVSVYLCENDIKSSTINADRSQFEREDALRKFDKGEIDVLVATDVLARGIDIKNLNHVINFDLPNDDVTYVHRIGRTGRLGVGYATSFVDLKDDAYIIQTLVDLLIESDIDFPAFMNGHINRKSEFASKDTQSQDENNNICNDDDDW</sequence>
<dbReference type="CDD" id="cd18787">
    <property type="entry name" value="SF2_C_DEAD"/>
    <property type="match status" value="1"/>
</dbReference>
<evidence type="ECO:0000256" key="6">
    <source>
        <dbReference type="PROSITE-ProRule" id="PRU00552"/>
    </source>
</evidence>
<dbReference type="PROSITE" id="PS51192">
    <property type="entry name" value="HELICASE_ATP_BIND_1"/>
    <property type="match status" value="1"/>
</dbReference>
<feature type="compositionally biased region" description="Low complexity" evidence="7">
    <location>
        <begin position="138"/>
        <end position="159"/>
    </location>
</feature>
<dbReference type="InterPro" id="IPR011545">
    <property type="entry name" value="DEAD/DEAH_box_helicase_dom"/>
</dbReference>
<dbReference type="GO" id="GO:0003676">
    <property type="term" value="F:nucleic acid binding"/>
    <property type="evidence" value="ECO:0007669"/>
    <property type="project" value="InterPro"/>
</dbReference>
<feature type="compositionally biased region" description="Polar residues" evidence="7">
    <location>
        <begin position="160"/>
        <end position="173"/>
    </location>
</feature>
<feature type="region of interest" description="Disordered" evidence="7">
    <location>
        <begin position="1"/>
        <end position="328"/>
    </location>
</feature>
<feature type="compositionally biased region" description="Low complexity" evidence="7">
    <location>
        <begin position="186"/>
        <end position="195"/>
    </location>
</feature>
<feature type="domain" description="Helicase ATP-binding" evidence="8">
    <location>
        <begin position="405"/>
        <end position="587"/>
    </location>
</feature>
<dbReference type="Gene3D" id="3.40.50.300">
    <property type="entry name" value="P-loop containing nucleotide triphosphate hydrolases"/>
    <property type="match status" value="2"/>
</dbReference>
<feature type="compositionally biased region" description="Polar residues" evidence="7">
    <location>
        <begin position="66"/>
        <end position="86"/>
    </location>
</feature>
<feature type="compositionally biased region" description="Gly residues" evidence="7">
    <location>
        <begin position="217"/>
        <end position="231"/>
    </location>
</feature>
<feature type="compositionally biased region" description="Polar residues" evidence="7">
    <location>
        <begin position="1"/>
        <end position="10"/>
    </location>
</feature>